<gene>
    <name evidence="3" type="ORF">PPRIM_AZ9-3.1.T0690069</name>
</gene>
<feature type="region of interest" description="Disordered" evidence="1">
    <location>
        <begin position="244"/>
        <end position="282"/>
    </location>
</feature>
<dbReference type="EMBL" id="CAJJDM010000072">
    <property type="protein sequence ID" value="CAD8083019.1"/>
    <property type="molecule type" value="Genomic_DNA"/>
</dbReference>
<evidence type="ECO:0000313" key="4">
    <source>
        <dbReference type="Proteomes" id="UP000688137"/>
    </source>
</evidence>
<reference evidence="3" key="1">
    <citation type="submission" date="2021-01" db="EMBL/GenBank/DDBJ databases">
        <authorList>
            <consortium name="Genoscope - CEA"/>
            <person name="William W."/>
        </authorList>
    </citation>
    <scope>NUCLEOTIDE SEQUENCE</scope>
</reference>
<proteinExistence type="predicted"/>
<feature type="domain" description="CS" evidence="2">
    <location>
        <begin position="116"/>
        <end position="216"/>
    </location>
</feature>
<accession>A0A8S1MTH1</accession>
<evidence type="ECO:0000259" key="2">
    <source>
        <dbReference type="PROSITE" id="PS51203"/>
    </source>
</evidence>
<sequence length="305" mass="36402">MLFLTFLISVSMASQDLLKKCYLEQFTIGDPEVKIQIYFEDHIVKNHKIEYECLEFIISRGYYKVALSLYENYFLLNHIDITDRIVQFLKNDKYLNQREMQTLFKLAMAKSNQVQVVQPVVQWAQSKNATFINIKFSHRQDAPACLNAKLEVVEIKNDSLLIEAFGIVSHIPFKYRYAIKLYKPIDPTSSYEKVESVGTMYVNLTKIEPVLWLRLTEEDYKTPIWWDLKDNFRKDMEEFAQMLEKESERKERNADKQAKKNQKKRDQEKQKQTSQKAQEAKRQLEYEHNQCYKPGKCEIGWYQRQ</sequence>
<name>A0A8S1MTH1_PARPR</name>
<dbReference type="InterPro" id="IPR007052">
    <property type="entry name" value="CS_dom"/>
</dbReference>
<feature type="compositionally biased region" description="Basic and acidic residues" evidence="1">
    <location>
        <begin position="244"/>
        <end position="271"/>
    </location>
</feature>
<dbReference type="Proteomes" id="UP000688137">
    <property type="component" value="Unassembled WGS sequence"/>
</dbReference>
<dbReference type="AlphaFoldDB" id="A0A8S1MTH1"/>
<evidence type="ECO:0000256" key="1">
    <source>
        <dbReference type="SAM" id="MobiDB-lite"/>
    </source>
</evidence>
<evidence type="ECO:0000313" key="3">
    <source>
        <dbReference type="EMBL" id="CAD8083019.1"/>
    </source>
</evidence>
<organism evidence="3 4">
    <name type="scientific">Paramecium primaurelia</name>
    <dbReference type="NCBI Taxonomy" id="5886"/>
    <lineage>
        <taxon>Eukaryota</taxon>
        <taxon>Sar</taxon>
        <taxon>Alveolata</taxon>
        <taxon>Ciliophora</taxon>
        <taxon>Intramacronucleata</taxon>
        <taxon>Oligohymenophorea</taxon>
        <taxon>Peniculida</taxon>
        <taxon>Parameciidae</taxon>
        <taxon>Paramecium</taxon>
    </lineage>
</organism>
<keyword evidence="4" id="KW-1185">Reference proteome</keyword>
<dbReference type="OMA" id="KCWFNVT"/>
<protein>
    <recommendedName>
        <fullName evidence="2">CS domain-containing protein</fullName>
    </recommendedName>
</protein>
<dbReference type="CDD" id="cd06463">
    <property type="entry name" value="p23_like"/>
    <property type="match status" value="1"/>
</dbReference>
<comment type="caution">
    <text evidence="3">The sequence shown here is derived from an EMBL/GenBank/DDBJ whole genome shotgun (WGS) entry which is preliminary data.</text>
</comment>
<dbReference type="PROSITE" id="PS51203">
    <property type="entry name" value="CS"/>
    <property type="match status" value="1"/>
</dbReference>